<sequence>MASVTPERQPITYCLEFGEDWYRIRLDEHAEADVNAFLDVLFDGIPADAAEQGRTLFNGQFAAQITAARSRRGIELLVPAPKPHAAALPGAAVLVAEVVIPAATVPDPIEVIAHVARNNAGARTGLIAGSVAVRIDHSFAGPDIEDGTDVSPSPQRVEYVVAVPNDVRWLSIDLSVQAVAGFTTHQAITEFDQAVGRLTWSASE</sequence>
<dbReference type="Proteomes" id="UP000000851">
    <property type="component" value="Chromosome"/>
</dbReference>
<name>C7Q9A6_CATAD</name>
<dbReference type="AlphaFoldDB" id="C7Q9A6"/>
<dbReference type="KEGG" id="cai:Caci_5393"/>
<dbReference type="RefSeq" id="WP_015793981.1">
    <property type="nucleotide sequence ID" value="NC_013131.1"/>
</dbReference>
<organism evidence="1 2">
    <name type="scientific">Catenulispora acidiphila (strain DSM 44928 / JCM 14897 / NBRC 102108 / NRRL B-24433 / ID139908)</name>
    <dbReference type="NCBI Taxonomy" id="479433"/>
    <lineage>
        <taxon>Bacteria</taxon>
        <taxon>Bacillati</taxon>
        <taxon>Actinomycetota</taxon>
        <taxon>Actinomycetes</taxon>
        <taxon>Catenulisporales</taxon>
        <taxon>Catenulisporaceae</taxon>
        <taxon>Catenulispora</taxon>
    </lineage>
</organism>
<dbReference type="InParanoid" id="C7Q9A6"/>
<accession>C7Q9A6</accession>
<evidence type="ECO:0000313" key="1">
    <source>
        <dbReference type="EMBL" id="ACU74252.1"/>
    </source>
</evidence>
<reference evidence="1 2" key="1">
    <citation type="journal article" date="2009" name="Stand. Genomic Sci.">
        <title>Complete genome sequence of Catenulispora acidiphila type strain (ID 139908).</title>
        <authorList>
            <person name="Copeland A."/>
            <person name="Lapidus A."/>
            <person name="Glavina Del Rio T."/>
            <person name="Nolan M."/>
            <person name="Lucas S."/>
            <person name="Chen F."/>
            <person name="Tice H."/>
            <person name="Cheng J.F."/>
            <person name="Bruce D."/>
            <person name="Goodwin L."/>
            <person name="Pitluck S."/>
            <person name="Mikhailova N."/>
            <person name="Pati A."/>
            <person name="Ivanova N."/>
            <person name="Mavromatis K."/>
            <person name="Chen A."/>
            <person name="Palaniappan K."/>
            <person name="Chain P."/>
            <person name="Land M."/>
            <person name="Hauser L."/>
            <person name="Chang Y.J."/>
            <person name="Jeffries C.D."/>
            <person name="Chertkov O."/>
            <person name="Brettin T."/>
            <person name="Detter J.C."/>
            <person name="Han C."/>
            <person name="Ali Z."/>
            <person name="Tindall B.J."/>
            <person name="Goker M."/>
            <person name="Bristow J."/>
            <person name="Eisen J.A."/>
            <person name="Markowitz V."/>
            <person name="Hugenholtz P."/>
            <person name="Kyrpides N.C."/>
            <person name="Klenk H.P."/>
        </authorList>
    </citation>
    <scope>NUCLEOTIDE SEQUENCE [LARGE SCALE GENOMIC DNA]</scope>
    <source>
        <strain evidence="2">DSM 44928 / JCM 14897 / NBRC 102108 / NRRL B-24433 / ID139908</strain>
    </source>
</reference>
<dbReference type="HOGENOM" id="CLU_1238361_0_0_11"/>
<dbReference type="eggNOG" id="ENOG502ZSTS">
    <property type="taxonomic scope" value="Bacteria"/>
</dbReference>
<keyword evidence="2" id="KW-1185">Reference proteome</keyword>
<gene>
    <name evidence="1" type="ordered locus">Caci_5393</name>
</gene>
<dbReference type="STRING" id="479433.Caci_5393"/>
<dbReference type="EMBL" id="CP001700">
    <property type="protein sequence ID" value="ACU74252.1"/>
    <property type="molecule type" value="Genomic_DNA"/>
</dbReference>
<evidence type="ECO:0000313" key="2">
    <source>
        <dbReference type="Proteomes" id="UP000000851"/>
    </source>
</evidence>
<proteinExistence type="predicted"/>
<protein>
    <submittedName>
        <fullName evidence="1">Uncharacterized protein</fullName>
    </submittedName>
</protein>